<reference evidence="1 2" key="1">
    <citation type="submission" date="2015-01" db="EMBL/GenBank/DDBJ databases">
        <title>Evolution of Trichinella species and genotypes.</title>
        <authorList>
            <person name="Korhonen P.K."/>
            <person name="Edoardo P."/>
            <person name="Giuseppe L.R."/>
            <person name="Gasser R.B."/>
        </authorList>
    </citation>
    <scope>NUCLEOTIDE SEQUENCE [LARGE SCALE GENOMIC DNA]</scope>
    <source>
        <strain evidence="1">ISS417</strain>
    </source>
</reference>
<evidence type="ECO:0000313" key="1">
    <source>
        <dbReference type="EMBL" id="KRX32194.1"/>
    </source>
</evidence>
<protein>
    <submittedName>
        <fullName evidence="1">Uncharacterized protein</fullName>
    </submittedName>
</protein>
<accession>A0A0V0SZT6</accession>
<sequence length="38" mass="4617">MSRYDRNARCSSQHTVKMLTMWKEDTFSTKRLYENSSK</sequence>
<dbReference type="Proteomes" id="UP000055048">
    <property type="component" value="Unassembled WGS sequence"/>
</dbReference>
<evidence type="ECO:0000313" key="2">
    <source>
        <dbReference type="Proteomes" id="UP000055048"/>
    </source>
</evidence>
<organism evidence="1 2">
    <name type="scientific">Trichinella murrelli</name>
    <dbReference type="NCBI Taxonomy" id="144512"/>
    <lineage>
        <taxon>Eukaryota</taxon>
        <taxon>Metazoa</taxon>
        <taxon>Ecdysozoa</taxon>
        <taxon>Nematoda</taxon>
        <taxon>Enoplea</taxon>
        <taxon>Dorylaimia</taxon>
        <taxon>Trichinellida</taxon>
        <taxon>Trichinellidae</taxon>
        <taxon>Trichinella</taxon>
    </lineage>
</organism>
<comment type="caution">
    <text evidence="1">The sequence shown here is derived from an EMBL/GenBank/DDBJ whole genome shotgun (WGS) entry which is preliminary data.</text>
</comment>
<dbReference type="AlphaFoldDB" id="A0A0V0SZT6"/>
<keyword evidence="2" id="KW-1185">Reference proteome</keyword>
<proteinExistence type="predicted"/>
<name>A0A0V0SZT6_9BILA</name>
<dbReference type="EMBL" id="JYDJ01001343">
    <property type="protein sequence ID" value="KRX32194.1"/>
    <property type="molecule type" value="Genomic_DNA"/>
</dbReference>
<gene>
    <name evidence="1" type="ORF">T05_11832</name>
</gene>